<dbReference type="Pfam" id="PF07714">
    <property type="entry name" value="PK_Tyr_Ser-Thr"/>
    <property type="match status" value="1"/>
</dbReference>
<evidence type="ECO:0000259" key="16">
    <source>
        <dbReference type="PROSITE" id="PS50011"/>
    </source>
</evidence>
<dbReference type="PROSITE" id="PS50011">
    <property type="entry name" value="PROTEIN_KINASE_DOM"/>
    <property type="match status" value="1"/>
</dbReference>
<dbReference type="GO" id="GO:0046872">
    <property type="term" value="F:metal ion binding"/>
    <property type="evidence" value="ECO:0007669"/>
    <property type="project" value="UniProtKB-KW"/>
</dbReference>
<evidence type="ECO:0000256" key="14">
    <source>
        <dbReference type="SAM" id="Coils"/>
    </source>
</evidence>
<feature type="domain" description="Protein kinase" evidence="16">
    <location>
        <begin position="1284"/>
        <end position="1539"/>
    </location>
</feature>
<dbReference type="InterPro" id="IPR011009">
    <property type="entry name" value="Kinase-like_dom_sf"/>
</dbReference>
<feature type="region of interest" description="Disordered" evidence="15">
    <location>
        <begin position="1220"/>
        <end position="1239"/>
    </location>
</feature>
<dbReference type="PROSITE" id="PS00109">
    <property type="entry name" value="PROTEIN_KINASE_TYR"/>
    <property type="match status" value="1"/>
</dbReference>
<reference evidence="18" key="1">
    <citation type="submission" date="2017-05" db="UniProtKB">
        <authorList>
            <consortium name="EnsemblMetazoa"/>
        </authorList>
    </citation>
    <scope>IDENTIFICATION</scope>
</reference>
<dbReference type="InterPro" id="IPR036859">
    <property type="entry name" value="CAP-Gly_dom_sf"/>
</dbReference>
<dbReference type="EnsemblMetazoa" id="Aqu2.1.37873_001">
    <property type="protein sequence ID" value="Aqu2.1.37873_001"/>
    <property type="gene ID" value="Aqu2.1.37873"/>
</dbReference>
<dbReference type="InterPro" id="IPR001245">
    <property type="entry name" value="Ser-Thr/Tyr_kinase_cat_dom"/>
</dbReference>
<dbReference type="Pfam" id="PF01302">
    <property type="entry name" value="CAP_GLY"/>
    <property type="match status" value="2"/>
</dbReference>
<feature type="binding site" evidence="13">
    <location>
        <position position="1311"/>
    </location>
    <ligand>
        <name>ATP</name>
        <dbReference type="ChEBI" id="CHEBI:30616"/>
    </ligand>
</feature>
<evidence type="ECO:0000256" key="4">
    <source>
        <dbReference type="ARBA" id="ARBA00009085"/>
    </source>
</evidence>
<organism evidence="18">
    <name type="scientific">Amphimedon queenslandica</name>
    <name type="common">Sponge</name>
    <dbReference type="NCBI Taxonomy" id="400682"/>
    <lineage>
        <taxon>Eukaryota</taxon>
        <taxon>Metazoa</taxon>
        <taxon>Porifera</taxon>
        <taxon>Demospongiae</taxon>
        <taxon>Heteroscleromorpha</taxon>
        <taxon>Haplosclerida</taxon>
        <taxon>Niphatidae</taxon>
        <taxon>Amphimedon</taxon>
    </lineage>
</organism>
<evidence type="ECO:0000256" key="12">
    <source>
        <dbReference type="ARBA" id="ARBA00022833"/>
    </source>
</evidence>
<dbReference type="GO" id="GO:0048471">
    <property type="term" value="C:perinuclear region of cytoplasm"/>
    <property type="evidence" value="ECO:0007669"/>
    <property type="project" value="UniProtKB-SubCell"/>
</dbReference>
<dbReference type="OrthoDB" id="6287070at2759"/>
<dbReference type="SUPFAM" id="SSF74924">
    <property type="entry name" value="Cap-Gly domain"/>
    <property type="match status" value="2"/>
</dbReference>
<evidence type="ECO:0000259" key="17">
    <source>
        <dbReference type="PROSITE" id="PS50245"/>
    </source>
</evidence>
<keyword evidence="12" id="KW-0862">Zinc</keyword>
<evidence type="ECO:0000256" key="2">
    <source>
        <dbReference type="ARBA" id="ARBA00004300"/>
    </source>
</evidence>
<feature type="domain" description="CAP-Gly" evidence="17">
    <location>
        <begin position="530"/>
        <end position="573"/>
    </location>
</feature>
<dbReference type="PROSITE" id="PS00107">
    <property type="entry name" value="PROTEIN_KINASE_ATP"/>
    <property type="match status" value="1"/>
</dbReference>
<dbReference type="GO" id="GO:0006508">
    <property type="term" value="P:proteolysis"/>
    <property type="evidence" value="ECO:0007669"/>
    <property type="project" value="UniProtKB-KW"/>
</dbReference>
<feature type="compositionally biased region" description="Basic and acidic residues" evidence="15">
    <location>
        <begin position="415"/>
        <end position="426"/>
    </location>
</feature>
<keyword evidence="6" id="KW-0963">Cytoplasm</keyword>
<evidence type="ECO:0000256" key="7">
    <source>
        <dbReference type="ARBA" id="ARBA00022670"/>
    </source>
</evidence>
<keyword evidence="13" id="KW-0067">ATP-binding</keyword>
<comment type="similarity">
    <text evidence="4">Belongs to the peptidase C19 family.</text>
</comment>
<dbReference type="PANTHER" id="PTHR11830">
    <property type="entry name" value="40S RIBOSOMAL PROTEIN S3A"/>
    <property type="match status" value="1"/>
</dbReference>
<dbReference type="GO" id="GO:0004672">
    <property type="term" value="F:protein kinase activity"/>
    <property type="evidence" value="ECO:0007669"/>
    <property type="project" value="InterPro"/>
</dbReference>
<feature type="domain" description="CAP-Gly" evidence="17">
    <location>
        <begin position="144"/>
        <end position="186"/>
    </location>
</feature>
<dbReference type="PROSITE" id="PS50245">
    <property type="entry name" value="CAP_GLY_2"/>
    <property type="match status" value="2"/>
</dbReference>
<dbReference type="SUPFAM" id="SSF56112">
    <property type="entry name" value="Protein kinase-like (PK-like)"/>
    <property type="match status" value="1"/>
</dbReference>
<proteinExistence type="inferred from homology"/>
<dbReference type="Gene3D" id="1.10.510.10">
    <property type="entry name" value="Transferase(Phosphotransferase) domain 1"/>
    <property type="match status" value="1"/>
</dbReference>
<feature type="region of interest" description="Disordered" evidence="15">
    <location>
        <begin position="195"/>
        <end position="233"/>
    </location>
</feature>
<evidence type="ECO:0000256" key="8">
    <source>
        <dbReference type="ARBA" id="ARBA00022723"/>
    </source>
</evidence>
<evidence type="ECO:0000256" key="15">
    <source>
        <dbReference type="SAM" id="MobiDB-lite"/>
    </source>
</evidence>
<dbReference type="InterPro" id="IPR000938">
    <property type="entry name" value="CAP-Gly_domain"/>
</dbReference>
<dbReference type="InterPro" id="IPR008266">
    <property type="entry name" value="Tyr_kinase_AS"/>
</dbReference>
<evidence type="ECO:0000256" key="13">
    <source>
        <dbReference type="PROSITE-ProRule" id="PRU10141"/>
    </source>
</evidence>
<feature type="region of interest" description="Disordered" evidence="15">
    <location>
        <begin position="412"/>
        <end position="431"/>
    </location>
</feature>
<evidence type="ECO:0000256" key="3">
    <source>
        <dbReference type="ARBA" id="ARBA00004556"/>
    </source>
</evidence>
<keyword evidence="13" id="KW-0547">Nucleotide-binding</keyword>
<keyword evidence="9" id="KW-0833">Ubl conjugation pathway</keyword>
<keyword evidence="10" id="KW-0378">Hydrolase</keyword>
<dbReference type="Gene3D" id="3.30.200.20">
    <property type="entry name" value="Phosphorylase Kinase, domain 1"/>
    <property type="match status" value="1"/>
</dbReference>
<feature type="coiled-coil region" evidence="14">
    <location>
        <begin position="1107"/>
        <end position="1166"/>
    </location>
</feature>
<keyword evidence="8" id="KW-0479">Metal-binding</keyword>
<evidence type="ECO:0000256" key="5">
    <source>
        <dbReference type="ARBA" id="ARBA00012759"/>
    </source>
</evidence>
<keyword evidence="11" id="KW-0788">Thiol protease</keyword>
<dbReference type="SUPFAM" id="SSF54001">
    <property type="entry name" value="Cysteine proteinases"/>
    <property type="match status" value="1"/>
</dbReference>
<sequence length="1542" mass="175108">MASILMKEKTGYGPVQEGEDQWTCKVYKGELVVPIPQEEICQMSQIKGLTPNYRLHRGPIVILYGGPTDVSPLYDKEIEYLQAVSIPGSRLKEYLNEVDKKMKMGLIVGDKVIFKLKEPSILKSSGSKSTTPAASVNGTIHYIGPHLDSDGIVFGIEIQDQAYRGKGTSNGRPYFTCGPKNAVFVAMDKIIKKQDPAHTRSGQGLPELFVTEQPRRNTRSRTKSGAASGQPKSAYDRFKGFVKETVFSIEDNTAEEGGRRYEAGDVSGHKSRFKEGDRVIIQTVKEDIVAGTVKWVGPIRVAKDMKIDPVPVVGIETDRKIDPSKDFDGIDINVTGSHGTKLFKVAHNHSRVFLPEQLVLTVDEYTMQQQKDHAAKFRKETKQDDATEEEMKSAAEFGLTVEEYRVQQQSYVDVSKQEKDDKKVPGDPKIVGESNEERFMVGDGMIGGRGRSEGFYELTDTIQAMNVVPNRDQQGFYCDNQYRGRHDPSGHHDCCDPSHDPHSQFTIGSMVCVDTQRGDPLYGVVQWMGTVPDYPAGAIAGVELERPLHGCADGTWRGRRFFTCPPGNGYFCPLTALKQDTRYMDEGQVPAHMRQDIDNPLAKYAPVTEDIDTMASPDLFKLYIGDAHGIQGHHNSCYLDSTVFGLFALSDSFDELIFIEPTEEVGRKIKYYLWKGIINPLRKYGLARYESIMDLRDSLEEFGRMKGAKTDEKDPEEFLNLLFKEVLHIPPFLTIKRPFGIEKEFFIQLFFEIDPNNTEVPKTEKLIAQMFHEQNISFTRVPSKLLLQMPRFGEEFKMYSKIIPSLTLDVKPLMDPSKRGGQKCRLCLSGSVSSVCYSCPKELFNTDDPYVYYCFECNESVHESRKGHRVEAVDIKPGSADVGQISKMELLSVICIETSHYVCYTRSGDKWLFHDSMADRLHDMYNVPRVVDVTAELQEWIYSPTASEDRLMNTPARDIPEYVRRFTQDIYMCVYVNPDLDILCNDGSNEPVESFFDSPATTTQLYQATDSVKDVLHMREKKEDTYESIIDQLSLSLEEFDDKSHISFTKESLHKLQKGKPQSLQDAINQQPHSFEGIIAVHQQMRADITWYSTSFDHITQHCEELFDNLEERRSSFRQKASQLQEVYKQDIDKMKEMNGILTSRLRSYQNLHNSLTKEYQQLSTSHDTLTANHQKLLKSHDTLGKSHDSLKKEQQELRKSNAMLTISHEQLQTSHDNLKAAHQQEVTRHQKSQEENENRLQQVNQRLVQAQTELAAKQNEVAELQNTLQKLENNWKVSHTEVSLSKKELGRGGWGVIWIGEFRGQRVAVKQMHELIKSDEYMELLHREINTMSQLRHPNLLQFIGAVLDHPSGNPMIITEVMDTSLRSAYERKELTTDPGCRPVILSIMRDVAVGLNYLHCLPDPIIHRDVSSANVLLESKGVNKWKTKISDFGSAKFARAAVTAAPGAAVYSAPESIATIHRKKRRQTPKMDSHSYGVLLCEVLTCRFPDEEIFEALLKRVKVSLPQLHELIVSCIDEEPDKRPTMSEIIVKLDRCIANK</sequence>
<dbReference type="GO" id="GO:0004843">
    <property type="term" value="F:cysteine-type deubiquitinase activity"/>
    <property type="evidence" value="ECO:0007669"/>
    <property type="project" value="UniProtKB-EC"/>
</dbReference>
<dbReference type="EC" id="3.4.19.12" evidence="5"/>
<dbReference type="InParanoid" id="A0A1X7VD02"/>
<evidence type="ECO:0000256" key="6">
    <source>
        <dbReference type="ARBA" id="ARBA00022490"/>
    </source>
</evidence>
<keyword evidence="14" id="KW-0175">Coiled coil</keyword>
<keyword evidence="7" id="KW-0645">Protease</keyword>
<evidence type="ECO:0000256" key="11">
    <source>
        <dbReference type="ARBA" id="ARBA00022807"/>
    </source>
</evidence>
<evidence type="ECO:0000256" key="1">
    <source>
        <dbReference type="ARBA" id="ARBA00000707"/>
    </source>
</evidence>
<dbReference type="SMART" id="SM01052">
    <property type="entry name" value="CAP_GLY"/>
    <property type="match status" value="2"/>
</dbReference>
<evidence type="ECO:0000256" key="9">
    <source>
        <dbReference type="ARBA" id="ARBA00022786"/>
    </source>
</evidence>
<accession>A0A1X7VD02</accession>
<comment type="catalytic activity">
    <reaction evidence="1">
        <text>Thiol-dependent hydrolysis of ester, thioester, amide, peptide and isopeptide bonds formed by the C-terminal Gly of ubiquitin (a 76-residue protein attached to proteins as an intracellular targeting signal).</text>
        <dbReference type="EC" id="3.4.19.12"/>
    </reaction>
</comment>
<comment type="subcellular location">
    <subcellularLocation>
        <location evidence="2">Cytoplasm</location>
        <location evidence="2">Cytoskeleton</location>
        <location evidence="2">Microtubule organizing center</location>
        <location evidence="2">Centrosome</location>
    </subcellularLocation>
    <subcellularLocation>
        <location evidence="3">Cytoplasm</location>
        <location evidence="3">Perinuclear region</location>
    </subcellularLocation>
</comment>
<feature type="compositionally biased region" description="Basic and acidic residues" evidence="15">
    <location>
        <begin position="1226"/>
        <end position="1239"/>
    </location>
</feature>
<dbReference type="GO" id="GO:0005813">
    <property type="term" value="C:centrosome"/>
    <property type="evidence" value="ECO:0007669"/>
    <property type="project" value="UniProtKB-SubCell"/>
</dbReference>
<name>A0A1X7VD02_AMPQE</name>
<dbReference type="GO" id="GO:0005524">
    <property type="term" value="F:ATP binding"/>
    <property type="evidence" value="ECO:0007669"/>
    <property type="project" value="UniProtKB-UniRule"/>
</dbReference>
<evidence type="ECO:0000256" key="10">
    <source>
        <dbReference type="ARBA" id="ARBA00022801"/>
    </source>
</evidence>
<dbReference type="Gene3D" id="2.30.30.190">
    <property type="entry name" value="CAP Gly-rich-like domain"/>
    <property type="match status" value="3"/>
</dbReference>
<evidence type="ECO:0000313" key="18">
    <source>
        <dbReference type="EnsemblMetazoa" id="Aqu2.1.37873_001"/>
    </source>
</evidence>
<protein>
    <recommendedName>
        <fullName evidence="5">ubiquitinyl hydrolase 1</fullName>
        <ecNumber evidence="5">3.4.19.12</ecNumber>
    </recommendedName>
</protein>
<dbReference type="eggNOG" id="KOG3556">
    <property type="taxonomic scope" value="Eukaryota"/>
</dbReference>
<dbReference type="STRING" id="400682.A0A1X7VD02"/>
<dbReference type="Gene3D" id="3.90.70.10">
    <property type="entry name" value="Cysteine proteinases"/>
    <property type="match status" value="1"/>
</dbReference>
<dbReference type="InterPro" id="IPR038765">
    <property type="entry name" value="Papain-like_cys_pep_sf"/>
</dbReference>
<dbReference type="InterPro" id="IPR000719">
    <property type="entry name" value="Prot_kinase_dom"/>
</dbReference>
<dbReference type="InterPro" id="IPR017441">
    <property type="entry name" value="Protein_kinase_ATP_BS"/>
</dbReference>